<evidence type="ECO:0000313" key="7">
    <source>
        <dbReference type="EMBL" id="RJT40585.1"/>
    </source>
</evidence>
<keyword evidence="5" id="KW-0732">Signal</keyword>
<evidence type="ECO:0000256" key="4">
    <source>
        <dbReference type="PROSITE-ProRule" id="PRU00473"/>
    </source>
</evidence>
<organism evidence="7 8">
    <name type="scientific">Mesorhizobium waimense</name>
    <dbReference type="NCBI Taxonomy" id="1300307"/>
    <lineage>
        <taxon>Bacteria</taxon>
        <taxon>Pseudomonadati</taxon>
        <taxon>Pseudomonadota</taxon>
        <taxon>Alphaproteobacteria</taxon>
        <taxon>Hyphomicrobiales</taxon>
        <taxon>Phyllobacteriaceae</taxon>
        <taxon>Mesorhizobium</taxon>
    </lineage>
</organism>
<dbReference type="InterPro" id="IPR006665">
    <property type="entry name" value="OmpA-like"/>
</dbReference>
<dbReference type="InterPro" id="IPR036737">
    <property type="entry name" value="OmpA-like_sf"/>
</dbReference>
<protein>
    <submittedName>
        <fullName evidence="7">OmpA family protein</fullName>
    </submittedName>
</protein>
<dbReference type="RefSeq" id="WP_120013675.1">
    <property type="nucleotide sequence ID" value="NZ_QZWZ01000005.1"/>
</dbReference>
<evidence type="ECO:0000259" key="6">
    <source>
        <dbReference type="PROSITE" id="PS51123"/>
    </source>
</evidence>
<sequence>MHFGSSALVLAVVVFATHASADPTQKSEDIVKFFAGAGNLGAARGICVGTEEECKSKSETNKAPAKKSSLDMLINFGLDSAELNATARSELDEFAKALKDSRLSTLSFVVEGYTDASGSARYNEGLSQRRARSVTAFLTSSGVDVARIKAIGMGENNPRAPNPYDPVNRRVEMRISAQ</sequence>
<keyword evidence="3" id="KW-0998">Cell outer membrane</keyword>
<dbReference type="OrthoDB" id="9814546at2"/>
<keyword evidence="8" id="KW-1185">Reference proteome</keyword>
<evidence type="ECO:0000313" key="8">
    <source>
        <dbReference type="Proteomes" id="UP000272706"/>
    </source>
</evidence>
<reference evidence="7 8" key="1">
    <citation type="submission" date="2018-09" db="EMBL/GenBank/DDBJ databases">
        <title>Mesorhizobium carmichaelinearum sp. nov. isolated from Carmichaelinea spp. root nodules in New Zealand.</title>
        <authorList>
            <person name="De Meyer S.E."/>
        </authorList>
    </citation>
    <scope>NUCLEOTIDE SEQUENCE [LARGE SCALE GENOMIC DNA]</scope>
    <source>
        <strain evidence="7 8">ICMP19557</strain>
    </source>
</reference>
<name>A0A3A5L2F8_9HYPH</name>
<evidence type="ECO:0000256" key="1">
    <source>
        <dbReference type="ARBA" id="ARBA00004442"/>
    </source>
</evidence>
<dbReference type="GO" id="GO:0009279">
    <property type="term" value="C:cell outer membrane"/>
    <property type="evidence" value="ECO:0007669"/>
    <property type="project" value="UniProtKB-SubCell"/>
</dbReference>
<feature type="domain" description="OmpA-like" evidence="6">
    <location>
        <begin position="63"/>
        <end position="178"/>
    </location>
</feature>
<comment type="caution">
    <text evidence="7">The sequence shown here is derived from an EMBL/GenBank/DDBJ whole genome shotgun (WGS) entry which is preliminary data.</text>
</comment>
<dbReference type="SUPFAM" id="SSF103088">
    <property type="entry name" value="OmpA-like"/>
    <property type="match status" value="1"/>
</dbReference>
<proteinExistence type="predicted"/>
<feature type="chain" id="PRO_5017427638" evidence="5">
    <location>
        <begin position="22"/>
        <end position="178"/>
    </location>
</feature>
<evidence type="ECO:0000256" key="5">
    <source>
        <dbReference type="SAM" id="SignalP"/>
    </source>
</evidence>
<evidence type="ECO:0000256" key="2">
    <source>
        <dbReference type="ARBA" id="ARBA00023136"/>
    </source>
</evidence>
<dbReference type="CDD" id="cd07185">
    <property type="entry name" value="OmpA_C-like"/>
    <property type="match status" value="1"/>
</dbReference>
<feature type="signal peptide" evidence="5">
    <location>
        <begin position="1"/>
        <end position="21"/>
    </location>
</feature>
<dbReference type="AlphaFoldDB" id="A0A3A5L2F8"/>
<dbReference type="PROSITE" id="PS01068">
    <property type="entry name" value="OMPA_1"/>
    <property type="match status" value="1"/>
</dbReference>
<dbReference type="PRINTS" id="PR01021">
    <property type="entry name" value="OMPADOMAIN"/>
</dbReference>
<dbReference type="Pfam" id="PF00691">
    <property type="entry name" value="OmpA"/>
    <property type="match status" value="1"/>
</dbReference>
<dbReference type="Gene3D" id="3.30.1330.60">
    <property type="entry name" value="OmpA-like domain"/>
    <property type="match status" value="1"/>
</dbReference>
<dbReference type="PROSITE" id="PS51123">
    <property type="entry name" value="OMPA_2"/>
    <property type="match status" value="1"/>
</dbReference>
<dbReference type="EMBL" id="QZWZ01000005">
    <property type="protein sequence ID" value="RJT40585.1"/>
    <property type="molecule type" value="Genomic_DNA"/>
</dbReference>
<comment type="subcellular location">
    <subcellularLocation>
        <location evidence="1">Cell outer membrane</location>
    </subcellularLocation>
</comment>
<gene>
    <name evidence="7" type="ORF">D3227_08465</name>
</gene>
<dbReference type="PANTHER" id="PTHR30329:SF21">
    <property type="entry name" value="LIPOPROTEIN YIAD-RELATED"/>
    <property type="match status" value="1"/>
</dbReference>
<dbReference type="PANTHER" id="PTHR30329">
    <property type="entry name" value="STATOR ELEMENT OF FLAGELLAR MOTOR COMPLEX"/>
    <property type="match status" value="1"/>
</dbReference>
<keyword evidence="2 4" id="KW-0472">Membrane</keyword>
<dbReference type="InterPro" id="IPR006690">
    <property type="entry name" value="OMPA-like_CS"/>
</dbReference>
<accession>A0A3A5L2F8</accession>
<evidence type="ECO:0000256" key="3">
    <source>
        <dbReference type="ARBA" id="ARBA00023237"/>
    </source>
</evidence>
<dbReference type="InterPro" id="IPR006664">
    <property type="entry name" value="OMP_bac"/>
</dbReference>
<dbReference type="InterPro" id="IPR050330">
    <property type="entry name" value="Bact_OuterMem_StrucFunc"/>
</dbReference>
<dbReference type="Proteomes" id="UP000272706">
    <property type="component" value="Unassembled WGS sequence"/>
</dbReference>